<dbReference type="Proteomes" id="UP000217790">
    <property type="component" value="Unassembled WGS sequence"/>
</dbReference>
<keyword evidence="1" id="KW-1133">Transmembrane helix</keyword>
<feature type="transmembrane region" description="Helical" evidence="1">
    <location>
        <begin position="48"/>
        <end position="68"/>
    </location>
</feature>
<evidence type="ECO:0000313" key="3">
    <source>
        <dbReference type="Proteomes" id="UP000217790"/>
    </source>
</evidence>
<reference evidence="3" key="1">
    <citation type="journal article" date="2017" name="Nat. Ecol. Evol.">
        <title>Genome expansion and lineage-specific genetic innovations in the forest pathogenic fungi Armillaria.</title>
        <authorList>
            <person name="Sipos G."/>
            <person name="Prasanna A.N."/>
            <person name="Walter M.C."/>
            <person name="O'Connor E."/>
            <person name="Balint B."/>
            <person name="Krizsan K."/>
            <person name="Kiss B."/>
            <person name="Hess J."/>
            <person name="Varga T."/>
            <person name="Slot J."/>
            <person name="Riley R."/>
            <person name="Boka B."/>
            <person name="Rigling D."/>
            <person name="Barry K."/>
            <person name="Lee J."/>
            <person name="Mihaltcheva S."/>
            <person name="LaButti K."/>
            <person name="Lipzen A."/>
            <person name="Waldron R."/>
            <person name="Moloney N.M."/>
            <person name="Sperisen C."/>
            <person name="Kredics L."/>
            <person name="Vagvoelgyi C."/>
            <person name="Patrignani A."/>
            <person name="Fitzpatrick D."/>
            <person name="Nagy I."/>
            <person name="Doyle S."/>
            <person name="Anderson J.B."/>
            <person name="Grigoriev I.V."/>
            <person name="Gueldener U."/>
            <person name="Muensterkoetter M."/>
            <person name="Nagy L.G."/>
        </authorList>
    </citation>
    <scope>NUCLEOTIDE SEQUENCE [LARGE SCALE GENOMIC DNA]</scope>
    <source>
        <strain evidence="3">Ar21-2</strain>
    </source>
</reference>
<keyword evidence="1" id="KW-0472">Membrane</keyword>
<dbReference type="InParanoid" id="A0A2H3CZX3"/>
<evidence type="ECO:0000313" key="2">
    <source>
        <dbReference type="EMBL" id="PBK88561.1"/>
    </source>
</evidence>
<dbReference type="AlphaFoldDB" id="A0A2H3CZX3"/>
<gene>
    <name evidence="2" type="ORF">ARMGADRAFT_1033919</name>
</gene>
<evidence type="ECO:0000256" key="1">
    <source>
        <dbReference type="SAM" id="Phobius"/>
    </source>
</evidence>
<feature type="transmembrane region" description="Helical" evidence="1">
    <location>
        <begin position="20"/>
        <end position="36"/>
    </location>
</feature>
<proteinExistence type="predicted"/>
<keyword evidence="3" id="KW-1185">Reference proteome</keyword>
<dbReference type="EMBL" id="KZ293672">
    <property type="protein sequence ID" value="PBK88561.1"/>
    <property type="molecule type" value="Genomic_DNA"/>
</dbReference>
<organism evidence="2 3">
    <name type="scientific">Armillaria gallica</name>
    <name type="common">Bulbous honey fungus</name>
    <name type="synonym">Armillaria bulbosa</name>
    <dbReference type="NCBI Taxonomy" id="47427"/>
    <lineage>
        <taxon>Eukaryota</taxon>
        <taxon>Fungi</taxon>
        <taxon>Dikarya</taxon>
        <taxon>Basidiomycota</taxon>
        <taxon>Agaricomycotina</taxon>
        <taxon>Agaricomycetes</taxon>
        <taxon>Agaricomycetidae</taxon>
        <taxon>Agaricales</taxon>
        <taxon>Marasmiineae</taxon>
        <taxon>Physalacriaceae</taxon>
        <taxon>Armillaria</taxon>
    </lineage>
</organism>
<name>A0A2H3CZX3_ARMGA</name>
<keyword evidence="1" id="KW-0812">Transmembrane</keyword>
<sequence>MSDVCFQPGTIPLLLQNSMLVRRLWIFFPCIFCLESGRATRSSSFYGIWWQCFAFFVLLALGAIIVKWNFINFPVVVPELWRRVIVLQMTVFFHYAHWRHARAVDIGSCTIVEDAVFDKCVVLSLEAIASKDFHPVDCVWQAEQCNPVWLYLSLTALLECFEDITVNSIRKSISVPCTKRSQVDVISVAVKHFQTLATSMVPMTDQAVVDSFEGSMTGTGNHKRSSVQAYNAELGLMDPELDVATYKKLKPYIQLLHYSCRKCLLSVSREEMQEALRLSMLQWWKELILMPLGMILQIINCYVANMDLVSPYTICDIMD</sequence>
<accession>A0A2H3CZX3</accession>
<protein>
    <submittedName>
        <fullName evidence="2">Uncharacterized protein</fullName>
    </submittedName>
</protein>